<gene>
    <name evidence="15" type="ORF">FHQ18_00010</name>
</gene>
<dbReference type="AlphaFoldDB" id="A0A5A8F7D6"/>
<dbReference type="GO" id="GO:0019646">
    <property type="term" value="P:aerobic electron transport chain"/>
    <property type="evidence" value="ECO:0007669"/>
    <property type="project" value="InterPro"/>
</dbReference>
<comment type="subcellular location">
    <subcellularLocation>
        <location evidence="1">Cell membrane</location>
        <topology evidence="1">Multi-pass membrane protein</topology>
    </subcellularLocation>
</comment>
<evidence type="ECO:0000256" key="3">
    <source>
        <dbReference type="ARBA" id="ARBA00022448"/>
    </source>
</evidence>
<evidence type="ECO:0000313" key="16">
    <source>
        <dbReference type="Proteomes" id="UP000322876"/>
    </source>
</evidence>
<comment type="caution">
    <text evidence="15">The sequence shown here is derived from an EMBL/GenBank/DDBJ whole genome shotgun (WGS) entry which is preliminary data.</text>
</comment>
<feature type="transmembrane region" description="Helical" evidence="13">
    <location>
        <begin position="63"/>
        <end position="87"/>
    </location>
</feature>
<dbReference type="InterPro" id="IPR009056">
    <property type="entry name" value="Cyt_c-like_dom"/>
</dbReference>
<dbReference type="Pfam" id="PF01654">
    <property type="entry name" value="Cyt_bd_oxida_I"/>
    <property type="match status" value="1"/>
</dbReference>
<reference evidence="15 16" key="1">
    <citation type="submission" date="2019-06" db="EMBL/GenBank/DDBJ databases">
        <title>Genomic insights into carbon and energy metabolism of Deferribacter autotrophicus revealed new metabolic traits in the phylum Deferribacteres.</title>
        <authorList>
            <person name="Slobodkin A.I."/>
            <person name="Slobodkina G.B."/>
            <person name="Allioux M."/>
            <person name="Alain K."/>
            <person name="Jebbar M."/>
            <person name="Shadrin V."/>
            <person name="Kublanov I.V."/>
            <person name="Toshchakov S.V."/>
            <person name="Bonch-Osmolovskaya E.A."/>
        </authorList>
    </citation>
    <scope>NUCLEOTIDE SEQUENCE [LARGE SCALE GENOMIC DNA]</scope>
    <source>
        <strain evidence="15 16">SL50</strain>
    </source>
</reference>
<keyword evidence="6 13" id="KW-0812">Transmembrane</keyword>
<keyword evidence="16" id="KW-1185">Reference proteome</keyword>
<dbReference type="SUPFAM" id="SSF46626">
    <property type="entry name" value="Cytochrome c"/>
    <property type="match status" value="1"/>
</dbReference>
<evidence type="ECO:0000256" key="12">
    <source>
        <dbReference type="PROSITE-ProRule" id="PRU00433"/>
    </source>
</evidence>
<dbReference type="InterPro" id="IPR002585">
    <property type="entry name" value="Cyt-d_ubiquinol_oxidase_su_1"/>
</dbReference>
<evidence type="ECO:0000259" key="14">
    <source>
        <dbReference type="PROSITE" id="PS51007"/>
    </source>
</evidence>
<evidence type="ECO:0000313" key="15">
    <source>
        <dbReference type="EMBL" id="KAA0259299.1"/>
    </source>
</evidence>
<keyword evidence="10 12" id="KW-0408">Iron</keyword>
<keyword evidence="3" id="KW-0813">Transport</keyword>
<dbReference type="Gene3D" id="1.10.760.10">
    <property type="entry name" value="Cytochrome c-like domain"/>
    <property type="match status" value="1"/>
</dbReference>
<sequence length="423" mass="47519">MDYPLWLANSDISGALVIALVSIFHVFISHFAVGMGLFLVLAEKKALKEQNEELKIFVKKTSALVLLISAVLGALTGVGIWFTIALVSPAGTSALIHNFVWGWAAEWVFFVLEIVTILVYYYTWNKVSDKYHVLLGWLYFVGAYMSLVIIVGIITFQLTPGKWIETHSFWDGFLNPTYIPSIVGRTGIALLLAGIYAMITLSLMKNSEVKKNASRFSGYFVLAGIILTFVGMTWWVFAIPADIREQFLGGNMTLTNFFKYSGYITAIMGFLTLLFMFVLPRYINIAITLIILILGQISFGYYEFTRERARKPFVIRDYMYSNGILVSEVEKLNEEGILSKAKWANIENEKDVMKIGRAVFVAECKICHSLNGFNALRPKIEGLEAEDIDAMLMDLDSNPLMPPFVGTDAEREALAKYLAKIAQ</sequence>
<evidence type="ECO:0000256" key="5">
    <source>
        <dbReference type="ARBA" id="ARBA00022617"/>
    </source>
</evidence>
<evidence type="ECO:0000256" key="6">
    <source>
        <dbReference type="ARBA" id="ARBA00022692"/>
    </source>
</evidence>
<accession>A0A5A8F7D6</accession>
<protein>
    <submittedName>
        <fullName evidence="15">Cytochrome C</fullName>
    </submittedName>
</protein>
<comment type="similarity">
    <text evidence="2">Belongs to the cytochrome ubiquinol oxidase subunit 1 family.</text>
</comment>
<dbReference type="EMBL" id="VFJB01000001">
    <property type="protein sequence ID" value="KAA0259299.1"/>
    <property type="molecule type" value="Genomic_DNA"/>
</dbReference>
<feature type="transmembrane region" description="Helical" evidence="13">
    <location>
        <begin position="216"/>
        <end position="237"/>
    </location>
</feature>
<keyword evidence="7 12" id="KW-0479">Metal-binding</keyword>
<dbReference type="GO" id="GO:0009055">
    <property type="term" value="F:electron transfer activity"/>
    <property type="evidence" value="ECO:0007669"/>
    <property type="project" value="InterPro"/>
</dbReference>
<keyword evidence="5 12" id="KW-0349">Heme</keyword>
<dbReference type="PROSITE" id="PS51007">
    <property type="entry name" value="CYTC"/>
    <property type="match status" value="1"/>
</dbReference>
<evidence type="ECO:0000256" key="10">
    <source>
        <dbReference type="ARBA" id="ARBA00023004"/>
    </source>
</evidence>
<organism evidence="15 16">
    <name type="scientific">Deferribacter autotrophicus</name>
    <dbReference type="NCBI Taxonomy" id="500465"/>
    <lineage>
        <taxon>Bacteria</taxon>
        <taxon>Pseudomonadati</taxon>
        <taxon>Deferribacterota</taxon>
        <taxon>Deferribacteres</taxon>
        <taxon>Deferribacterales</taxon>
        <taxon>Deferribacteraceae</taxon>
        <taxon>Deferribacter</taxon>
    </lineage>
</organism>
<feature type="transmembrane region" description="Helical" evidence="13">
    <location>
        <begin position="257"/>
        <end position="278"/>
    </location>
</feature>
<proteinExistence type="inferred from homology"/>
<evidence type="ECO:0000256" key="8">
    <source>
        <dbReference type="ARBA" id="ARBA00022982"/>
    </source>
</evidence>
<name>A0A5A8F7D6_9BACT</name>
<keyword evidence="8" id="KW-0249">Electron transport</keyword>
<dbReference type="GO" id="GO:0005886">
    <property type="term" value="C:plasma membrane"/>
    <property type="evidence" value="ECO:0007669"/>
    <property type="project" value="UniProtKB-SubCell"/>
</dbReference>
<evidence type="ECO:0000256" key="11">
    <source>
        <dbReference type="ARBA" id="ARBA00023136"/>
    </source>
</evidence>
<dbReference type="GO" id="GO:0020037">
    <property type="term" value="F:heme binding"/>
    <property type="evidence" value="ECO:0007669"/>
    <property type="project" value="InterPro"/>
</dbReference>
<evidence type="ECO:0000256" key="2">
    <source>
        <dbReference type="ARBA" id="ARBA00009819"/>
    </source>
</evidence>
<evidence type="ECO:0000256" key="1">
    <source>
        <dbReference type="ARBA" id="ARBA00004651"/>
    </source>
</evidence>
<feature type="transmembrane region" description="Helical" evidence="13">
    <location>
        <begin position="12"/>
        <end position="42"/>
    </location>
</feature>
<dbReference type="InterPro" id="IPR036909">
    <property type="entry name" value="Cyt_c-like_dom_sf"/>
</dbReference>
<dbReference type="Proteomes" id="UP000322876">
    <property type="component" value="Unassembled WGS sequence"/>
</dbReference>
<dbReference type="GO" id="GO:0070069">
    <property type="term" value="C:cytochrome complex"/>
    <property type="evidence" value="ECO:0007669"/>
    <property type="project" value="InterPro"/>
</dbReference>
<feature type="transmembrane region" description="Helical" evidence="13">
    <location>
        <begin position="285"/>
        <end position="302"/>
    </location>
</feature>
<feature type="transmembrane region" description="Helical" evidence="13">
    <location>
        <begin position="99"/>
        <end position="122"/>
    </location>
</feature>
<evidence type="ECO:0000256" key="13">
    <source>
        <dbReference type="SAM" id="Phobius"/>
    </source>
</evidence>
<feature type="domain" description="Cytochrome c" evidence="14">
    <location>
        <begin position="351"/>
        <end position="423"/>
    </location>
</feature>
<dbReference type="RefSeq" id="WP_149265119.1">
    <property type="nucleotide sequence ID" value="NZ_VFJB01000001.1"/>
</dbReference>
<feature type="transmembrane region" description="Helical" evidence="13">
    <location>
        <begin position="134"/>
        <end position="158"/>
    </location>
</feature>
<dbReference type="OrthoDB" id="9807042at2"/>
<dbReference type="GO" id="GO:0046872">
    <property type="term" value="F:metal ion binding"/>
    <property type="evidence" value="ECO:0007669"/>
    <property type="project" value="UniProtKB-KW"/>
</dbReference>
<evidence type="ECO:0000256" key="4">
    <source>
        <dbReference type="ARBA" id="ARBA00022475"/>
    </source>
</evidence>
<evidence type="ECO:0000256" key="9">
    <source>
        <dbReference type="ARBA" id="ARBA00022989"/>
    </source>
</evidence>
<keyword evidence="9 13" id="KW-1133">Transmembrane helix</keyword>
<keyword evidence="11 13" id="KW-0472">Membrane</keyword>
<keyword evidence="4" id="KW-1003">Cell membrane</keyword>
<evidence type="ECO:0000256" key="7">
    <source>
        <dbReference type="ARBA" id="ARBA00022723"/>
    </source>
</evidence>
<feature type="transmembrane region" description="Helical" evidence="13">
    <location>
        <begin position="178"/>
        <end position="204"/>
    </location>
</feature>